<evidence type="ECO:0000259" key="2">
    <source>
        <dbReference type="Pfam" id="PF22665"/>
    </source>
</evidence>
<dbReference type="AlphaFoldDB" id="A0A1H2ZXR2"/>
<dbReference type="Pfam" id="PF19810">
    <property type="entry name" value="HFX_2341_N"/>
    <property type="match status" value="1"/>
</dbReference>
<accession>A0A1H2ZXR2</accession>
<dbReference type="EMBL" id="FNOF01000019">
    <property type="protein sequence ID" value="SDX21728.1"/>
    <property type="molecule type" value="Genomic_DNA"/>
</dbReference>
<dbReference type="InterPro" id="IPR046260">
    <property type="entry name" value="HFX_2341-like_N"/>
</dbReference>
<organism evidence="3 4">
    <name type="scientific">Haloarcula vallismortis</name>
    <name type="common">Halobacterium vallismortis</name>
    <dbReference type="NCBI Taxonomy" id="28442"/>
    <lineage>
        <taxon>Archaea</taxon>
        <taxon>Methanobacteriati</taxon>
        <taxon>Methanobacteriota</taxon>
        <taxon>Stenosarchaea group</taxon>
        <taxon>Halobacteria</taxon>
        <taxon>Halobacteriales</taxon>
        <taxon>Haloarculaceae</taxon>
        <taxon>Haloarcula</taxon>
    </lineage>
</organism>
<gene>
    <name evidence="3" type="ORF">SAMN05443574_11923</name>
</gene>
<evidence type="ECO:0000313" key="3">
    <source>
        <dbReference type="EMBL" id="SDX21728.1"/>
    </source>
</evidence>
<sequence>MYLGTEQVHIAFQGYERERVYRPPIESNADKVILIAHNGETVSNSEESAEESIDEDISKGRACRDEVRRKLEEEDIDVEITECDFFDLNSAVLGAGDVITRYQSDNTEIYLNITTGSKITAIAGAIAATSTDATPYYVRAESYYGEQIATDIQDPQTLPQYPFSSPHRDFLRVLEFIQEEATDRGYVIKREVVEFSMDLSLLSEYERSEVRHYYDPADEKVLDPLLEWGYVKMIPRGDENRYQLTDEGEDILEVLSFMLN</sequence>
<dbReference type="Proteomes" id="UP000182573">
    <property type="component" value="Unassembled WGS sequence"/>
</dbReference>
<name>A0A1H2ZXR2_HALVA</name>
<dbReference type="InterPro" id="IPR011335">
    <property type="entry name" value="Restrct_endonuc-II-like"/>
</dbReference>
<protein>
    <submittedName>
        <fullName evidence="3">Uncharacterized protein</fullName>
    </submittedName>
</protein>
<dbReference type="Pfam" id="PF22665">
    <property type="entry name" value="WHD_DUF6293"/>
    <property type="match status" value="1"/>
</dbReference>
<reference evidence="3 4" key="1">
    <citation type="submission" date="2016-10" db="EMBL/GenBank/DDBJ databases">
        <authorList>
            <person name="de Groot N.N."/>
        </authorList>
    </citation>
    <scope>NUCLEOTIDE SEQUENCE [LARGE SCALE GENOMIC DNA]</scope>
    <source>
        <strain evidence="3 4">DSM 3756</strain>
    </source>
</reference>
<dbReference type="RefSeq" id="WP_004516386.1">
    <property type="nucleotide sequence ID" value="NZ_FNOF01000019.1"/>
</dbReference>
<feature type="domain" description="DUF6293" evidence="2">
    <location>
        <begin position="158"/>
        <end position="254"/>
    </location>
</feature>
<feature type="domain" description="HFX-2341-like N-terminal" evidence="1">
    <location>
        <begin position="7"/>
        <end position="143"/>
    </location>
</feature>
<dbReference type="Gene3D" id="3.40.50.10770">
    <property type="entry name" value="Hypothetical protein VC1899 like domain (Restriction endonuclease-like)"/>
    <property type="match status" value="1"/>
</dbReference>
<dbReference type="InterPro" id="IPR054162">
    <property type="entry name" value="DUF6293_C"/>
</dbReference>
<dbReference type="STRING" id="28442.SAMN05443574_11923"/>
<proteinExistence type="predicted"/>
<evidence type="ECO:0000313" key="4">
    <source>
        <dbReference type="Proteomes" id="UP000182573"/>
    </source>
</evidence>
<dbReference type="SUPFAM" id="SSF52980">
    <property type="entry name" value="Restriction endonuclease-like"/>
    <property type="match status" value="1"/>
</dbReference>
<evidence type="ECO:0000259" key="1">
    <source>
        <dbReference type="Pfam" id="PF19810"/>
    </source>
</evidence>